<evidence type="ECO:0000256" key="1">
    <source>
        <dbReference type="SAM" id="MobiDB-lite"/>
    </source>
</evidence>
<protein>
    <recommendedName>
        <fullName evidence="3">Methyl-accepting chemotaxis sensor/transducer protein</fullName>
    </recommendedName>
</protein>
<gene>
    <name evidence="2" type="ORF">MNBD_DELTA02-472</name>
</gene>
<name>A0A3B0V1U9_9ZZZZ</name>
<dbReference type="Gene3D" id="1.10.287.950">
    <property type="entry name" value="Methyl-accepting chemotaxis protein"/>
    <property type="match status" value="1"/>
</dbReference>
<feature type="non-terminal residue" evidence="2">
    <location>
        <position position="1"/>
    </location>
</feature>
<proteinExistence type="predicted"/>
<accession>A0A3B0V1U9</accession>
<dbReference type="EMBL" id="UOEZ01000054">
    <property type="protein sequence ID" value="VAW37478.1"/>
    <property type="molecule type" value="Genomic_DNA"/>
</dbReference>
<evidence type="ECO:0000313" key="2">
    <source>
        <dbReference type="EMBL" id="VAW37478.1"/>
    </source>
</evidence>
<organism evidence="2">
    <name type="scientific">hydrothermal vent metagenome</name>
    <dbReference type="NCBI Taxonomy" id="652676"/>
    <lineage>
        <taxon>unclassified sequences</taxon>
        <taxon>metagenomes</taxon>
        <taxon>ecological metagenomes</taxon>
    </lineage>
</organism>
<sequence length="92" mass="9593">EEQSATTEEISTNITNIATVTTENTDGVRQVSAASDDLAKIAEELKDIVSRFKLRGVSGGAFNDSAPEDPSEPATEGHDGGGDDDEGSLRVV</sequence>
<feature type="region of interest" description="Disordered" evidence="1">
    <location>
        <begin position="57"/>
        <end position="92"/>
    </location>
</feature>
<dbReference type="AlphaFoldDB" id="A0A3B0V1U9"/>
<evidence type="ECO:0008006" key="3">
    <source>
        <dbReference type="Google" id="ProtNLM"/>
    </source>
</evidence>
<dbReference type="SUPFAM" id="SSF58104">
    <property type="entry name" value="Methyl-accepting chemotaxis protein (MCP) signaling domain"/>
    <property type="match status" value="1"/>
</dbReference>
<reference evidence="2" key="1">
    <citation type="submission" date="2018-06" db="EMBL/GenBank/DDBJ databases">
        <authorList>
            <person name="Zhirakovskaya E."/>
        </authorList>
    </citation>
    <scope>NUCLEOTIDE SEQUENCE</scope>
</reference>